<evidence type="ECO:0000259" key="2">
    <source>
        <dbReference type="Pfam" id="PF00160"/>
    </source>
</evidence>
<gene>
    <name evidence="3" type="ORF">ANE_LOCUS25113</name>
</gene>
<sequence>MEGLTPVMKGSNRFDLRCHDRPGIVSMCNAGRHTNETYFFICLDEISWAGDHYVMVGQVVT</sequence>
<keyword evidence="1" id="KW-0413">Isomerase</keyword>
<dbReference type="InterPro" id="IPR029000">
    <property type="entry name" value="Cyclophilin-like_dom_sf"/>
</dbReference>
<dbReference type="Gene3D" id="2.40.100.10">
    <property type="entry name" value="Cyclophilin-like"/>
    <property type="match status" value="1"/>
</dbReference>
<evidence type="ECO:0000313" key="3">
    <source>
        <dbReference type="EMBL" id="VVB14669.1"/>
    </source>
</evidence>
<dbReference type="GO" id="GO:0003755">
    <property type="term" value="F:peptidyl-prolyl cis-trans isomerase activity"/>
    <property type="evidence" value="ECO:0007669"/>
    <property type="project" value="UniProtKB-UniRule"/>
</dbReference>
<name>A0A565CLY8_9BRAS</name>
<dbReference type="SUPFAM" id="SSF50891">
    <property type="entry name" value="Cyclophilin-like"/>
    <property type="match status" value="1"/>
</dbReference>
<dbReference type="OrthoDB" id="408413at2759"/>
<evidence type="ECO:0000256" key="1">
    <source>
        <dbReference type="RuleBase" id="RU363019"/>
    </source>
</evidence>
<dbReference type="PRINTS" id="PR00153">
    <property type="entry name" value="CSAPPISMRASE"/>
</dbReference>
<dbReference type="Pfam" id="PF00160">
    <property type="entry name" value="Pro_isomerase"/>
    <property type="match status" value="1"/>
</dbReference>
<protein>
    <recommendedName>
        <fullName evidence="1">Peptidyl-prolyl cis-trans isomerase</fullName>
        <shortName evidence="1">PPIase</shortName>
        <ecNumber evidence="1">5.2.1.8</ecNumber>
    </recommendedName>
</protein>
<dbReference type="Proteomes" id="UP000489600">
    <property type="component" value="Unassembled WGS sequence"/>
</dbReference>
<comment type="catalytic activity">
    <reaction evidence="1">
        <text>[protein]-peptidylproline (omega=180) = [protein]-peptidylproline (omega=0)</text>
        <dbReference type="Rhea" id="RHEA:16237"/>
        <dbReference type="Rhea" id="RHEA-COMP:10747"/>
        <dbReference type="Rhea" id="RHEA-COMP:10748"/>
        <dbReference type="ChEBI" id="CHEBI:83833"/>
        <dbReference type="ChEBI" id="CHEBI:83834"/>
        <dbReference type="EC" id="5.2.1.8"/>
    </reaction>
</comment>
<reference evidence="3" key="1">
    <citation type="submission" date="2019-07" db="EMBL/GenBank/DDBJ databases">
        <authorList>
            <person name="Dittberner H."/>
        </authorList>
    </citation>
    <scope>NUCLEOTIDE SEQUENCE [LARGE SCALE GENOMIC DNA]</scope>
</reference>
<dbReference type="EC" id="5.2.1.8" evidence="1"/>
<proteinExistence type="inferred from homology"/>
<comment type="caution">
    <text evidence="3">The sequence shown here is derived from an EMBL/GenBank/DDBJ whole genome shotgun (WGS) entry which is preliminary data.</text>
</comment>
<organism evidence="3 4">
    <name type="scientific">Arabis nemorensis</name>
    <dbReference type="NCBI Taxonomy" id="586526"/>
    <lineage>
        <taxon>Eukaryota</taxon>
        <taxon>Viridiplantae</taxon>
        <taxon>Streptophyta</taxon>
        <taxon>Embryophyta</taxon>
        <taxon>Tracheophyta</taxon>
        <taxon>Spermatophyta</taxon>
        <taxon>Magnoliopsida</taxon>
        <taxon>eudicotyledons</taxon>
        <taxon>Gunneridae</taxon>
        <taxon>Pentapetalae</taxon>
        <taxon>rosids</taxon>
        <taxon>malvids</taxon>
        <taxon>Brassicales</taxon>
        <taxon>Brassicaceae</taxon>
        <taxon>Arabideae</taxon>
        <taxon>Arabis</taxon>
    </lineage>
</organism>
<evidence type="ECO:0000313" key="4">
    <source>
        <dbReference type="Proteomes" id="UP000489600"/>
    </source>
</evidence>
<keyword evidence="1" id="KW-0697">Rotamase</keyword>
<dbReference type="InterPro" id="IPR002130">
    <property type="entry name" value="Cyclophilin-type_PPIase_dom"/>
</dbReference>
<comment type="function">
    <text evidence="1">PPIases accelerate the folding of proteins. It catalyzes the cis-trans isomerization of proline imidic peptide bonds in oligopeptides.</text>
</comment>
<keyword evidence="4" id="KW-1185">Reference proteome</keyword>
<comment type="similarity">
    <text evidence="1">Belongs to the cyclophilin-type PPIase family.</text>
</comment>
<accession>A0A565CLY8</accession>
<feature type="domain" description="PPIase cyclophilin-type" evidence="2">
    <location>
        <begin position="18"/>
        <end position="60"/>
    </location>
</feature>
<dbReference type="AlphaFoldDB" id="A0A565CLY8"/>
<dbReference type="EMBL" id="CABITT030000008">
    <property type="protein sequence ID" value="VVB14669.1"/>
    <property type="molecule type" value="Genomic_DNA"/>
</dbReference>